<organism evidence="4 5">
    <name type="scientific">Actinidia chinensis var. chinensis</name>
    <name type="common">Chinese soft-hair kiwi</name>
    <dbReference type="NCBI Taxonomy" id="1590841"/>
    <lineage>
        <taxon>Eukaryota</taxon>
        <taxon>Viridiplantae</taxon>
        <taxon>Streptophyta</taxon>
        <taxon>Embryophyta</taxon>
        <taxon>Tracheophyta</taxon>
        <taxon>Spermatophyta</taxon>
        <taxon>Magnoliopsida</taxon>
        <taxon>eudicotyledons</taxon>
        <taxon>Gunneridae</taxon>
        <taxon>Pentapetalae</taxon>
        <taxon>asterids</taxon>
        <taxon>Ericales</taxon>
        <taxon>Actinidiaceae</taxon>
        <taxon>Actinidia</taxon>
    </lineage>
</organism>
<dbReference type="OrthoDB" id="1923765at2759"/>
<dbReference type="PANTHER" id="PTHR32295">
    <property type="entry name" value="IQ-DOMAIN 5-RELATED"/>
    <property type="match status" value="1"/>
</dbReference>
<feature type="compositionally biased region" description="Polar residues" evidence="3">
    <location>
        <begin position="172"/>
        <end position="200"/>
    </location>
</feature>
<dbReference type="AlphaFoldDB" id="A0A2R6RYA8"/>
<sequence>MVQLKSVVQGPPVKRQTANALRCMQTLARVQTQIQSRRIRMPEENQALQRQLLQKCATEIARLQMGDEWDNSLQSKEQIEAHLLSKYEAAIRRERALAYSFSHQQTMKKSTRPSAALMFMDSNNPQWGWSWLERWMAATLPHETEKELNNDQSSTKSASLSIIARGEITKSYTRHQLNSDKPSLISSPKPSRLSQRSPSTPGRKFRPASPKGSECSSNADVRNIFTVHSERTRRHSIGGALVRDDESLVSSPALPSYMGATQSAKAKSRLQNPLGMENKTLDKESAAGSSKEQPSFPASPVRSRRHSGPPKVEIFVAEQTLRNGGNT</sequence>
<proteinExistence type="inferred from homology"/>
<feature type="compositionally biased region" description="Polar residues" evidence="3">
    <location>
        <begin position="259"/>
        <end position="271"/>
    </location>
</feature>
<comment type="similarity">
    <text evidence="2">Belongs to the IQD family.</text>
</comment>
<dbReference type="InParanoid" id="A0A2R6RYA8"/>
<gene>
    <name evidence="4" type="ORF">CEY00_Acc33556</name>
</gene>
<dbReference type="GO" id="GO:0005516">
    <property type="term" value="F:calmodulin binding"/>
    <property type="evidence" value="ECO:0007669"/>
    <property type="project" value="UniProtKB-KW"/>
</dbReference>
<accession>A0A2R6RYA8</accession>
<evidence type="ECO:0000313" key="5">
    <source>
        <dbReference type="Proteomes" id="UP000241394"/>
    </source>
</evidence>
<dbReference type="EMBL" id="NKQK01000002">
    <property type="protein sequence ID" value="PSS35012.1"/>
    <property type="molecule type" value="Genomic_DNA"/>
</dbReference>
<name>A0A2R6RYA8_ACTCC</name>
<comment type="caution">
    <text evidence="4">The sequence shown here is derived from an EMBL/GenBank/DDBJ whole genome shotgun (WGS) entry which is preliminary data.</text>
</comment>
<dbReference type="PANTHER" id="PTHR32295:SF274">
    <property type="entry name" value="PROTEIN IQ-DOMAIN 1-LIKE"/>
    <property type="match status" value="1"/>
</dbReference>
<evidence type="ECO:0000313" key="4">
    <source>
        <dbReference type="EMBL" id="PSS35012.1"/>
    </source>
</evidence>
<reference evidence="5" key="2">
    <citation type="journal article" date="2018" name="BMC Genomics">
        <title>A manually annotated Actinidia chinensis var. chinensis (kiwifruit) genome highlights the challenges associated with draft genomes and gene prediction in plants.</title>
        <authorList>
            <person name="Pilkington S.M."/>
            <person name="Crowhurst R."/>
            <person name="Hilario E."/>
            <person name="Nardozza S."/>
            <person name="Fraser L."/>
            <person name="Peng Y."/>
            <person name="Gunaseelan K."/>
            <person name="Simpson R."/>
            <person name="Tahir J."/>
            <person name="Deroles S.C."/>
            <person name="Templeton K."/>
            <person name="Luo Z."/>
            <person name="Davy M."/>
            <person name="Cheng C."/>
            <person name="McNeilage M."/>
            <person name="Scaglione D."/>
            <person name="Liu Y."/>
            <person name="Zhang Q."/>
            <person name="Datson P."/>
            <person name="De Silva N."/>
            <person name="Gardiner S.E."/>
            <person name="Bassett H."/>
            <person name="Chagne D."/>
            <person name="McCallum J."/>
            <person name="Dzierzon H."/>
            <person name="Deng C."/>
            <person name="Wang Y.Y."/>
            <person name="Barron L."/>
            <person name="Manako K."/>
            <person name="Bowen J."/>
            <person name="Foster T.M."/>
            <person name="Erridge Z.A."/>
            <person name="Tiffin H."/>
            <person name="Waite C.N."/>
            <person name="Davies K.M."/>
            <person name="Grierson E.P."/>
            <person name="Laing W.A."/>
            <person name="Kirk R."/>
            <person name="Chen X."/>
            <person name="Wood M."/>
            <person name="Montefiori M."/>
            <person name="Brummell D.A."/>
            <person name="Schwinn K.E."/>
            <person name="Catanach A."/>
            <person name="Fullerton C."/>
            <person name="Li D."/>
            <person name="Meiyalaghan S."/>
            <person name="Nieuwenhuizen N."/>
            <person name="Read N."/>
            <person name="Prakash R."/>
            <person name="Hunter D."/>
            <person name="Zhang H."/>
            <person name="McKenzie M."/>
            <person name="Knabel M."/>
            <person name="Harris A."/>
            <person name="Allan A.C."/>
            <person name="Gleave A."/>
            <person name="Chen A."/>
            <person name="Janssen B.J."/>
            <person name="Plunkett B."/>
            <person name="Ampomah-Dwamena C."/>
            <person name="Voogd C."/>
            <person name="Leif D."/>
            <person name="Lafferty D."/>
            <person name="Souleyre E.J.F."/>
            <person name="Varkonyi-Gasic E."/>
            <person name="Gambi F."/>
            <person name="Hanley J."/>
            <person name="Yao J.L."/>
            <person name="Cheung J."/>
            <person name="David K.M."/>
            <person name="Warren B."/>
            <person name="Marsh K."/>
            <person name="Snowden K.C."/>
            <person name="Lin-Wang K."/>
            <person name="Brian L."/>
            <person name="Martinez-Sanchez M."/>
            <person name="Wang M."/>
            <person name="Ileperuma N."/>
            <person name="Macnee N."/>
            <person name="Campin R."/>
            <person name="McAtee P."/>
            <person name="Drummond R.S.M."/>
            <person name="Espley R.V."/>
            <person name="Ireland H.S."/>
            <person name="Wu R."/>
            <person name="Atkinson R.G."/>
            <person name="Karunairetnam S."/>
            <person name="Bulley S."/>
            <person name="Chunkath S."/>
            <person name="Hanley Z."/>
            <person name="Storey R."/>
            <person name="Thrimawithana A.H."/>
            <person name="Thomson S."/>
            <person name="David C."/>
            <person name="Testolin R."/>
            <person name="Huang H."/>
            <person name="Hellens R.P."/>
            <person name="Schaffer R.J."/>
        </authorList>
    </citation>
    <scope>NUCLEOTIDE SEQUENCE [LARGE SCALE GENOMIC DNA]</scope>
    <source>
        <strain evidence="5">cv. Red5</strain>
    </source>
</reference>
<dbReference type="Gramene" id="PSS35012">
    <property type="protein sequence ID" value="PSS35012"/>
    <property type="gene ID" value="CEY00_Acc33556"/>
</dbReference>
<evidence type="ECO:0000256" key="1">
    <source>
        <dbReference type="ARBA" id="ARBA00022860"/>
    </source>
</evidence>
<feature type="region of interest" description="Disordered" evidence="3">
    <location>
        <begin position="259"/>
        <end position="327"/>
    </location>
</feature>
<dbReference type="OMA" id="NIEAKEW"/>
<feature type="region of interest" description="Disordered" evidence="3">
    <location>
        <begin position="172"/>
        <end position="217"/>
    </location>
</feature>
<reference evidence="4 5" key="1">
    <citation type="submission" date="2017-07" db="EMBL/GenBank/DDBJ databases">
        <title>An improved, manually edited Actinidia chinensis var. chinensis (kiwifruit) genome highlights the challenges associated with draft genomes and gene prediction in plants.</title>
        <authorList>
            <person name="Pilkington S."/>
            <person name="Crowhurst R."/>
            <person name="Hilario E."/>
            <person name="Nardozza S."/>
            <person name="Fraser L."/>
            <person name="Peng Y."/>
            <person name="Gunaseelan K."/>
            <person name="Simpson R."/>
            <person name="Tahir J."/>
            <person name="Deroles S."/>
            <person name="Templeton K."/>
            <person name="Luo Z."/>
            <person name="Davy M."/>
            <person name="Cheng C."/>
            <person name="Mcneilage M."/>
            <person name="Scaglione D."/>
            <person name="Liu Y."/>
            <person name="Zhang Q."/>
            <person name="Datson P."/>
            <person name="De Silva N."/>
            <person name="Gardiner S."/>
            <person name="Bassett H."/>
            <person name="Chagne D."/>
            <person name="Mccallum J."/>
            <person name="Dzierzon H."/>
            <person name="Deng C."/>
            <person name="Wang Y.-Y."/>
            <person name="Barron N."/>
            <person name="Manako K."/>
            <person name="Bowen J."/>
            <person name="Foster T."/>
            <person name="Erridge Z."/>
            <person name="Tiffin H."/>
            <person name="Waite C."/>
            <person name="Davies K."/>
            <person name="Grierson E."/>
            <person name="Laing W."/>
            <person name="Kirk R."/>
            <person name="Chen X."/>
            <person name="Wood M."/>
            <person name="Montefiori M."/>
            <person name="Brummell D."/>
            <person name="Schwinn K."/>
            <person name="Catanach A."/>
            <person name="Fullerton C."/>
            <person name="Li D."/>
            <person name="Meiyalaghan S."/>
            <person name="Nieuwenhuizen N."/>
            <person name="Read N."/>
            <person name="Prakash R."/>
            <person name="Hunter D."/>
            <person name="Zhang H."/>
            <person name="Mckenzie M."/>
            <person name="Knabel M."/>
            <person name="Harris A."/>
            <person name="Allan A."/>
            <person name="Chen A."/>
            <person name="Janssen B."/>
            <person name="Plunkett B."/>
            <person name="Dwamena C."/>
            <person name="Voogd C."/>
            <person name="Leif D."/>
            <person name="Lafferty D."/>
            <person name="Souleyre E."/>
            <person name="Varkonyi-Gasic E."/>
            <person name="Gambi F."/>
            <person name="Hanley J."/>
            <person name="Yao J.-L."/>
            <person name="Cheung J."/>
            <person name="David K."/>
            <person name="Warren B."/>
            <person name="Marsh K."/>
            <person name="Snowden K."/>
            <person name="Lin-Wang K."/>
            <person name="Brian L."/>
            <person name="Martinez-Sanchez M."/>
            <person name="Wang M."/>
            <person name="Ileperuma N."/>
            <person name="Macnee N."/>
            <person name="Campin R."/>
            <person name="Mcatee P."/>
            <person name="Drummond R."/>
            <person name="Espley R."/>
            <person name="Ireland H."/>
            <person name="Wu R."/>
            <person name="Atkinson R."/>
            <person name="Karunairetnam S."/>
            <person name="Bulley S."/>
            <person name="Chunkath S."/>
            <person name="Hanley Z."/>
            <person name="Storey R."/>
            <person name="Thrimawithana A."/>
            <person name="Thomson S."/>
            <person name="David C."/>
            <person name="Testolin R."/>
        </authorList>
    </citation>
    <scope>NUCLEOTIDE SEQUENCE [LARGE SCALE GENOMIC DNA]</scope>
    <source>
        <strain evidence="5">cv. Red5</strain>
        <tissue evidence="4">Young leaf</tissue>
    </source>
</reference>
<keyword evidence="1" id="KW-0112">Calmodulin-binding</keyword>
<evidence type="ECO:0000256" key="2">
    <source>
        <dbReference type="ARBA" id="ARBA00024341"/>
    </source>
</evidence>
<evidence type="ECO:0000256" key="3">
    <source>
        <dbReference type="SAM" id="MobiDB-lite"/>
    </source>
</evidence>
<dbReference type="STRING" id="1590841.A0A2R6RYA8"/>
<keyword evidence="5" id="KW-1185">Reference proteome</keyword>
<dbReference type="Proteomes" id="UP000241394">
    <property type="component" value="Chromosome LG2"/>
</dbReference>
<protein>
    <submittedName>
        <fullName evidence="4">Protein IQ-DOMAIN like</fullName>
    </submittedName>
</protein>